<sequence length="117" mass="13026">MGLWLSALSEPEGSSATAAAVDRRGGLKAYVVQTDMKRLQKHVRRHRADCNLIVCVEINTSLRSVEPLREALCPLALRGHSFVTLYHESSVGAVEGRLSRRSSVRLTRPRYNPLNQS</sequence>
<organism evidence="1 2">
    <name type="scientific">Eumeta variegata</name>
    <name type="common">Bagworm moth</name>
    <name type="synonym">Eumeta japonica</name>
    <dbReference type="NCBI Taxonomy" id="151549"/>
    <lineage>
        <taxon>Eukaryota</taxon>
        <taxon>Metazoa</taxon>
        <taxon>Ecdysozoa</taxon>
        <taxon>Arthropoda</taxon>
        <taxon>Hexapoda</taxon>
        <taxon>Insecta</taxon>
        <taxon>Pterygota</taxon>
        <taxon>Neoptera</taxon>
        <taxon>Endopterygota</taxon>
        <taxon>Lepidoptera</taxon>
        <taxon>Glossata</taxon>
        <taxon>Ditrysia</taxon>
        <taxon>Tineoidea</taxon>
        <taxon>Psychidae</taxon>
        <taxon>Oiketicinae</taxon>
        <taxon>Eumeta</taxon>
    </lineage>
</organism>
<dbReference type="EMBL" id="BGZK01001634">
    <property type="protein sequence ID" value="GBP83720.1"/>
    <property type="molecule type" value="Genomic_DNA"/>
</dbReference>
<dbReference type="Proteomes" id="UP000299102">
    <property type="component" value="Unassembled WGS sequence"/>
</dbReference>
<evidence type="ECO:0000313" key="2">
    <source>
        <dbReference type="Proteomes" id="UP000299102"/>
    </source>
</evidence>
<keyword evidence="2" id="KW-1185">Reference proteome</keyword>
<evidence type="ECO:0000313" key="1">
    <source>
        <dbReference type="EMBL" id="GBP83720.1"/>
    </source>
</evidence>
<reference evidence="1 2" key="1">
    <citation type="journal article" date="2019" name="Commun. Biol.">
        <title>The bagworm genome reveals a unique fibroin gene that provides high tensile strength.</title>
        <authorList>
            <person name="Kono N."/>
            <person name="Nakamura H."/>
            <person name="Ohtoshi R."/>
            <person name="Tomita M."/>
            <person name="Numata K."/>
            <person name="Arakawa K."/>
        </authorList>
    </citation>
    <scope>NUCLEOTIDE SEQUENCE [LARGE SCALE GENOMIC DNA]</scope>
</reference>
<gene>
    <name evidence="1" type="ORF">EVAR_61657_1</name>
</gene>
<name>A0A4C1Z7R1_EUMVA</name>
<proteinExistence type="predicted"/>
<protein>
    <submittedName>
        <fullName evidence="1">Uncharacterized protein</fullName>
    </submittedName>
</protein>
<comment type="caution">
    <text evidence="1">The sequence shown here is derived from an EMBL/GenBank/DDBJ whole genome shotgun (WGS) entry which is preliminary data.</text>
</comment>
<accession>A0A4C1Z7R1</accession>
<dbReference type="AlphaFoldDB" id="A0A4C1Z7R1"/>